<sequence>MKEGLRRSSHTTQNLKTIISTQGWIRIGKMAGVELLPKEYGYVALVLVLYCSLNFWMAGQVVKARKKYKVSYPTLYASESDNKDAKVFNCVQRGHQNSLELMPMFFVLLILGGIKHPLISASLGLFYIFTRYFYFTGYATGNPENRVSIGKFGFLAILGLMICTISFGISLLLA</sequence>
<evidence type="ECO:0000256" key="12">
    <source>
        <dbReference type="ARBA" id="ARBA00023288"/>
    </source>
</evidence>
<keyword evidence="3 21" id="KW-0812">Transmembrane</keyword>
<protein>
    <recommendedName>
        <fullName evidence="18">Glutathione S-transferase 3, mitochondrial</fullName>
        <ecNumber evidence="15">4.4.1.20</ecNumber>
    </recommendedName>
    <alternativeName>
        <fullName evidence="19">Glutathione peroxidase MGST3</fullName>
    </alternativeName>
    <alternativeName>
        <fullName evidence="20">LTC4 synthase MGST3</fullName>
    </alternativeName>
</protein>
<feature type="transmembrane region" description="Helical" evidence="21">
    <location>
        <begin position="149"/>
        <end position="173"/>
    </location>
</feature>
<dbReference type="GO" id="GO:0005741">
    <property type="term" value="C:mitochondrial outer membrane"/>
    <property type="evidence" value="ECO:0007669"/>
    <property type="project" value="UniProtKB-SubCell"/>
</dbReference>
<dbReference type="GO" id="GO:0006629">
    <property type="term" value="P:lipid metabolic process"/>
    <property type="evidence" value="ECO:0007669"/>
    <property type="project" value="UniProtKB-KW"/>
</dbReference>
<organism evidence="22">
    <name type="scientific">Davidia involucrata</name>
    <name type="common">Dove tree</name>
    <dbReference type="NCBI Taxonomy" id="16924"/>
    <lineage>
        <taxon>Eukaryota</taxon>
        <taxon>Viridiplantae</taxon>
        <taxon>Streptophyta</taxon>
        <taxon>Embryophyta</taxon>
        <taxon>Tracheophyta</taxon>
        <taxon>Spermatophyta</taxon>
        <taxon>Magnoliopsida</taxon>
        <taxon>eudicotyledons</taxon>
        <taxon>Gunneridae</taxon>
        <taxon>Pentapetalae</taxon>
        <taxon>asterids</taxon>
        <taxon>Cornales</taxon>
        <taxon>Nyssaceae</taxon>
        <taxon>Davidia</taxon>
    </lineage>
</organism>
<dbReference type="PANTHER" id="PTHR10250">
    <property type="entry name" value="MICROSOMAL GLUTATHIONE S-TRANSFERASE"/>
    <property type="match status" value="1"/>
</dbReference>
<keyword evidence="10" id="KW-0564">Palmitate</keyword>
<evidence type="ECO:0000256" key="15">
    <source>
        <dbReference type="ARBA" id="ARBA00039056"/>
    </source>
</evidence>
<comment type="catalytic activity">
    <reaction evidence="16">
        <text>leukotriene C4 = leukotriene A4 + glutathione</text>
        <dbReference type="Rhea" id="RHEA:17617"/>
        <dbReference type="ChEBI" id="CHEBI:57463"/>
        <dbReference type="ChEBI" id="CHEBI:57925"/>
        <dbReference type="ChEBI" id="CHEBI:57973"/>
        <dbReference type="EC" id="4.4.1.20"/>
    </reaction>
    <physiologicalReaction direction="right-to-left" evidence="16">
        <dbReference type="Rhea" id="RHEA:17619"/>
    </physiologicalReaction>
</comment>
<comment type="pathway">
    <text evidence="13">Lipid metabolism; leukotriene C4 biosynthesis.</text>
</comment>
<comment type="subcellular location">
    <subcellularLocation>
        <location evidence="1">Mitochondrion outer membrane</location>
        <topology evidence="1">Multi-pass membrane protein</topology>
    </subcellularLocation>
</comment>
<dbReference type="EMBL" id="GHES01042775">
    <property type="protein sequence ID" value="MPA73334.1"/>
    <property type="molecule type" value="Transcribed_RNA"/>
</dbReference>
<dbReference type="InterPro" id="IPR023352">
    <property type="entry name" value="MAPEG-like_dom_sf"/>
</dbReference>
<evidence type="ECO:0000256" key="8">
    <source>
        <dbReference type="ARBA" id="ARBA00023128"/>
    </source>
</evidence>
<keyword evidence="6" id="KW-0560">Oxidoreductase</keyword>
<dbReference type="InterPro" id="IPR050997">
    <property type="entry name" value="MAPEG"/>
</dbReference>
<evidence type="ECO:0000256" key="19">
    <source>
        <dbReference type="ARBA" id="ARBA00075145"/>
    </source>
</evidence>
<evidence type="ECO:0000256" key="18">
    <source>
        <dbReference type="ARBA" id="ARBA00069748"/>
    </source>
</evidence>
<evidence type="ECO:0000256" key="7">
    <source>
        <dbReference type="ARBA" id="ARBA00023098"/>
    </source>
</evidence>
<keyword evidence="12" id="KW-0449">Lipoprotein</keyword>
<evidence type="ECO:0000256" key="2">
    <source>
        <dbReference type="ARBA" id="ARBA00022679"/>
    </source>
</evidence>
<dbReference type="GO" id="GO:0006691">
    <property type="term" value="P:leukotriene metabolic process"/>
    <property type="evidence" value="ECO:0007669"/>
    <property type="project" value="UniProtKB-ARBA"/>
</dbReference>
<keyword evidence="9 21" id="KW-0472">Membrane</keyword>
<evidence type="ECO:0000256" key="20">
    <source>
        <dbReference type="ARBA" id="ARBA00076908"/>
    </source>
</evidence>
<evidence type="ECO:0000256" key="13">
    <source>
        <dbReference type="ARBA" id="ARBA00037884"/>
    </source>
</evidence>
<dbReference type="Pfam" id="PF01124">
    <property type="entry name" value="MAPEG"/>
    <property type="match status" value="1"/>
</dbReference>
<comment type="pathway">
    <text evidence="14">Lipid metabolism; arachidonate metabolism.</text>
</comment>
<dbReference type="SUPFAM" id="SSF161084">
    <property type="entry name" value="MAPEG domain-like"/>
    <property type="match status" value="1"/>
</dbReference>
<evidence type="ECO:0000256" key="5">
    <source>
        <dbReference type="ARBA" id="ARBA00022989"/>
    </source>
</evidence>
<feature type="transmembrane region" description="Helical" evidence="21">
    <location>
        <begin position="105"/>
        <end position="129"/>
    </location>
</feature>
<keyword evidence="7" id="KW-0443">Lipid metabolism</keyword>
<reference evidence="22" key="1">
    <citation type="submission" date="2019-08" db="EMBL/GenBank/DDBJ databases">
        <title>Reference gene set and small RNA set construction with multiple tissues from Davidia involucrata Baill.</title>
        <authorList>
            <person name="Yang H."/>
            <person name="Zhou C."/>
            <person name="Li G."/>
            <person name="Wang J."/>
            <person name="Gao P."/>
            <person name="Wang M."/>
            <person name="Wang R."/>
            <person name="Zhao Y."/>
        </authorList>
    </citation>
    <scope>NUCLEOTIDE SEQUENCE</scope>
    <source>
        <tissue evidence="22">Mixed with DoveR01_LX</tissue>
    </source>
</reference>
<dbReference type="AlphaFoldDB" id="A0A5B7BY16"/>
<evidence type="ECO:0000313" key="22">
    <source>
        <dbReference type="EMBL" id="MPA73334.1"/>
    </source>
</evidence>
<dbReference type="GO" id="GO:0004602">
    <property type="term" value="F:glutathione peroxidase activity"/>
    <property type="evidence" value="ECO:0007669"/>
    <property type="project" value="TreeGrafter"/>
</dbReference>
<evidence type="ECO:0000256" key="4">
    <source>
        <dbReference type="ARBA" id="ARBA00022787"/>
    </source>
</evidence>
<evidence type="ECO:0000256" key="10">
    <source>
        <dbReference type="ARBA" id="ARBA00023139"/>
    </source>
</evidence>
<comment type="catalytic activity">
    <reaction evidence="17">
        <text>15-deoxy-Delta(12,14)-prostaglandin J2 + glutathione = 15-deoxy-Delta(12,14)-prostaglandin J2-S-(R)-glutathione</text>
        <dbReference type="Rhea" id="RHEA:75963"/>
        <dbReference type="ChEBI" id="CHEBI:57925"/>
        <dbReference type="ChEBI" id="CHEBI:85236"/>
        <dbReference type="ChEBI" id="CHEBI:194498"/>
    </reaction>
    <physiologicalReaction direction="left-to-right" evidence="17">
        <dbReference type="Rhea" id="RHEA:75964"/>
    </physiologicalReaction>
</comment>
<evidence type="ECO:0000256" key="1">
    <source>
        <dbReference type="ARBA" id="ARBA00004374"/>
    </source>
</evidence>
<dbReference type="GO" id="GO:0005635">
    <property type="term" value="C:nuclear envelope"/>
    <property type="evidence" value="ECO:0007669"/>
    <property type="project" value="TreeGrafter"/>
</dbReference>
<dbReference type="GO" id="GO:0004364">
    <property type="term" value="F:glutathione transferase activity"/>
    <property type="evidence" value="ECO:0007669"/>
    <property type="project" value="TreeGrafter"/>
</dbReference>
<dbReference type="InterPro" id="IPR001129">
    <property type="entry name" value="Membr-assoc_MAPEG"/>
</dbReference>
<evidence type="ECO:0000256" key="9">
    <source>
        <dbReference type="ARBA" id="ARBA00023136"/>
    </source>
</evidence>
<proteinExistence type="predicted"/>
<dbReference type="GO" id="GO:0004464">
    <property type="term" value="F:leukotriene-C4 synthase activity"/>
    <property type="evidence" value="ECO:0007669"/>
    <property type="project" value="UniProtKB-EC"/>
</dbReference>
<dbReference type="GO" id="GO:0005783">
    <property type="term" value="C:endoplasmic reticulum"/>
    <property type="evidence" value="ECO:0007669"/>
    <property type="project" value="TreeGrafter"/>
</dbReference>
<evidence type="ECO:0000256" key="17">
    <source>
        <dbReference type="ARBA" id="ARBA00051411"/>
    </source>
</evidence>
<dbReference type="FunFam" id="1.20.120.550:FF:000004">
    <property type="entry name" value="Microsomal glutathione S-transferase 3"/>
    <property type="match status" value="1"/>
</dbReference>
<keyword evidence="8" id="KW-0496">Mitochondrion</keyword>
<evidence type="ECO:0000256" key="21">
    <source>
        <dbReference type="SAM" id="Phobius"/>
    </source>
</evidence>
<dbReference type="PANTHER" id="PTHR10250:SF22">
    <property type="entry name" value="MICROSOMAL GLUTATHIONE S-TRANSFERASE"/>
    <property type="match status" value="1"/>
</dbReference>
<keyword evidence="5 21" id="KW-1133">Transmembrane helix</keyword>
<dbReference type="EC" id="4.4.1.20" evidence="15"/>
<name>A0A5B7BY16_DAVIN</name>
<keyword evidence="11" id="KW-0456">Lyase</keyword>
<keyword evidence="2 22" id="KW-0808">Transferase</keyword>
<dbReference type="Gene3D" id="1.20.120.550">
    <property type="entry name" value="Membrane associated eicosanoid/glutathione metabolism-like domain"/>
    <property type="match status" value="1"/>
</dbReference>
<gene>
    <name evidence="22" type="ORF">Din_042775</name>
</gene>
<evidence type="ECO:0000256" key="6">
    <source>
        <dbReference type="ARBA" id="ARBA00023002"/>
    </source>
</evidence>
<evidence type="ECO:0000256" key="16">
    <source>
        <dbReference type="ARBA" id="ARBA00049298"/>
    </source>
</evidence>
<feature type="transmembrane region" description="Helical" evidence="21">
    <location>
        <begin position="40"/>
        <end position="59"/>
    </location>
</feature>
<evidence type="ECO:0000256" key="3">
    <source>
        <dbReference type="ARBA" id="ARBA00022692"/>
    </source>
</evidence>
<evidence type="ECO:0000256" key="11">
    <source>
        <dbReference type="ARBA" id="ARBA00023239"/>
    </source>
</evidence>
<evidence type="ECO:0000256" key="14">
    <source>
        <dbReference type="ARBA" id="ARBA00037916"/>
    </source>
</evidence>
<keyword evidence="4" id="KW-1000">Mitochondrion outer membrane</keyword>
<accession>A0A5B7BY16</accession>